<evidence type="ECO:0000313" key="2">
    <source>
        <dbReference type="EMBL" id="MDR9894766.1"/>
    </source>
</evidence>
<reference evidence="3" key="1">
    <citation type="journal article" date="2021" name="Science">
        <title>Hunting the eagle killer: A cyanobacterial neurotoxin causes vacuolar myelinopathy.</title>
        <authorList>
            <person name="Breinlinger S."/>
            <person name="Phillips T.J."/>
            <person name="Haram B.N."/>
            <person name="Mares J."/>
            <person name="Martinez Yerena J.A."/>
            <person name="Hrouzek P."/>
            <person name="Sobotka R."/>
            <person name="Henderson W.M."/>
            <person name="Schmieder P."/>
            <person name="Williams S.M."/>
            <person name="Lauderdale J.D."/>
            <person name="Wilde H.D."/>
            <person name="Gerrin W."/>
            <person name="Kust A."/>
            <person name="Washington J.W."/>
            <person name="Wagner C."/>
            <person name="Geier B."/>
            <person name="Liebeke M."/>
            <person name="Enke H."/>
            <person name="Niedermeyer T.H.J."/>
            <person name="Wilde S.B."/>
        </authorList>
    </citation>
    <scope>NUCLEOTIDE SEQUENCE [LARGE SCALE GENOMIC DNA]</scope>
    <source>
        <strain evidence="3">Thurmond2011</strain>
    </source>
</reference>
<evidence type="ECO:0000259" key="1">
    <source>
        <dbReference type="Pfam" id="PF10111"/>
    </source>
</evidence>
<keyword evidence="3" id="KW-1185">Reference proteome</keyword>
<dbReference type="Gene3D" id="3.90.550.10">
    <property type="entry name" value="Spore Coat Polysaccharide Biosynthesis Protein SpsA, Chain A"/>
    <property type="match status" value="1"/>
</dbReference>
<dbReference type="Pfam" id="PF10111">
    <property type="entry name" value="Glyco_tranf_2_2"/>
    <property type="match status" value="1"/>
</dbReference>
<dbReference type="EC" id="2.4.-.-" evidence="2"/>
<dbReference type="CDD" id="cd00761">
    <property type="entry name" value="Glyco_tranf_GTA_type"/>
    <property type="match status" value="1"/>
</dbReference>
<evidence type="ECO:0000313" key="3">
    <source>
        <dbReference type="Proteomes" id="UP000667802"/>
    </source>
</evidence>
<dbReference type="GO" id="GO:0016757">
    <property type="term" value="F:glycosyltransferase activity"/>
    <property type="evidence" value="ECO:0007669"/>
    <property type="project" value="UniProtKB-KW"/>
</dbReference>
<feature type="domain" description="Glycosyltransferase 2-like prokaryotic type" evidence="1">
    <location>
        <begin position="5"/>
        <end position="251"/>
    </location>
</feature>
<name>A0AAP5I4T9_9CYAN</name>
<dbReference type="PANTHER" id="PTHR43685:SF2">
    <property type="entry name" value="GLYCOSYLTRANSFERASE 2-LIKE DOMAIN-CONTAINING PROTEIN"/>
    <property type="match status" value="1"/>
</dbReference>
<dbReference type="PANTHER" id="PTHR43685">
    <property type="entry name" value="GLYCOSYLTRANSFERASE"/>
    <property type="match status" value="1"/>
</dbReference>
<keyword evidence="2" id="KW-0808">Transferase</keyword>
<protein>
    <submittedName>
        <fullName evidence="2">Glycosyltransferase</fullName>
        <ecNumber evidence="2">2.4.-.-</ecNumber>
    </submittedName>
</protein>
<dbReference type="InterPro" id="IPR050834">
    <property type="entry name" value="Glycosyltransf_2"/>
</dbReference>
<dbReference type="InterPro" id="IPR029044">
    <property type="entry name" value="Nucleotide-diphossugar_trans"/>
</dbReference>
<organism evidence="2 3">
    <name type="scientific">Aetokthonos hydrillicola Thurmond2011</name>
    <dbReference type="NCBI Taxonomy" id="2712845"/>
    <lineage>
        <taxon>Bacteria</taxon>
        <taxon>Bacillati</taxon>
        <taxon>Cyanobacteriota</taxon>
        <taxon>Cyanophyceae</taxon>
        <taxon>Nostocales</taxon>
        <taxon>Hapalosiphonaceae</taxon>
        <taxon>Aetokthonos</taxon>
    </lineage>
</organism>
<dbReference type="AlphaFoldDB" id="A0AAP5I4T9"/>
<accession>A0AAP5I4T9</accession>
<gene>
    <name evidence="2" type="ORF">G7B40_009315</name>
</gene>
<dbReference type="InterPro" id="IPR019290">
    <property type="entry name" value="GlycosylTrfase-like_prok"/>
</dbReference>
<keyword evidence="2" id="KW-0328">Glycosyltransferase</keyword>
<dbReference type="SUPFAM" id="SSF53448">
    <property type="entry name" value="Nucleotide-diphospho-sugar transferases"/>
    <property type="match status" value="1"/>
</dbReference>
<dbReference type="Proteomes" id="UP000667802">
    <property type="component" value="Unassembled WGS sequence"/>
</dbReference>
<dbReference type="EMBL" id="JAALHA020000003">
    <property type="protein sequence ID" value="MDR9894766.1"/>
    <property type="molecule type" value="Genomic_DNA"/>
</dbReference>
<sequence length="326" mass="37311">MPLISVIIPVYNGEKTIRETIESALNQTFYDLEIIVIDDGSKDSSWNIVSSIKDPRIKLFKYKNSGVAVSRNRGLAHASGEFIAFLDADDLWTPDKLEAQFKALQTNPEAAVAYSWVNYITENGEFFRLGSHTSINGSIYEKLLVENILENGSNPLIRKQALTEVGDFNQALSPADDWDMWLRLAVRYHYVAVSRPQILYRMSPHSTSSNILKMEAACLRLLEEAFNDAPESLQQMKRNSFACLYKYLGLKALEAPLARKNGIIAIRYFWQVIKNNPSVLLEWTTMSKVLCKIFGVIILPCTQYLWLKNTFKKMFLRQKYPLNFTN</sequence>
<comment type="caution">
    <text evidence="2">The sequence shown here is derived from an EMBL/GenBank/DDBJ whole genome shotgun (WGS) entry which is preliminary data.</text>
</comment>
<proteinExistence type="predicted"/>
<dbReference type="RefSeq" id="WP_339382172.1">
    <property type="nucleotide sequence ID" value="NZ_CAWQFN010000563.1"/>
</dbReference>